<dbReference type="OrthoDB" id="6504937at2759"/>
<keyword evidence="2" id="KW-1185">Reference proteome</keyword>
<dbReference type="InParanoid" id="A0A6P6Y9G6"/>
<dbReference type="RefSeq" id="XP_027201224.1">
    <property type="nucleotide sequence ID" value="XM_027345423.1"/>
</dbReference>
<organism evidence="2 3">
    <name type="scientific">Dermatophagoides pteronyssinus</name>
    <name type="common">European house dust mite</name>
    <dbReference type="NCBI Taxonomy" id="6956"/>
    <lineage>
        <taxon>Eukaryota</taxon>
        <taxon>Metazoa</taxon>
        <taxon>Ecdysozoa</taxon>
        <taxon>Arthropoda</taxon>
        <taxon>Chelicerata</taxon>
        <taxon>Arachnida</taxon>
        <taxon>Acari</taxon>
        <taxon>Acariformes</taxon>
        <taxon>Sarcoptiformes</taxon>
        <taxon>Astigmata</taxon>
        <taxon>Psoroptidia</taxon>
        <taxon>Analgoidea</taxon>
        <taxon>Pyroglyphidae</taxon>
        <taxon>Dermatophagoidinae</taxon>
        <taxon>Dermatophagoides</taxon>
    </lineage>
</organism>
<protein>
    <submittedName>
        <fullName evidence="3">Myosin heavy chain, clone 203-like</fullName>
    </submittedName>
</protein>
<dbReference type="OMA" id="EAMMSKI"/>
<name>A0A6P6Y9G6_DERPT</name>
<reference evidence="3" key="1">
    <citation type="submission" date="2025-08" db="UniProtKB">
        <authorList>
            <consortium name="RefSeq"/>
        </authorList>
    </citation>
    <scope>IDENTIFICATION</scope>
    <source>
        <strain evidence="3">Airmid</strain>
    </source>
</reference>
<dbReference type="AlphaFoldDB" id="A0A6P6Y9G6"/>
<evidence type="ECO:0000313" key="3">
    <source>
        <dbReference type="RefSeq" id="XP_027201224.1"/>
    </source>
</evidence>
<feature type="coiled-coil region" evidence="1">
    <location>
        <begin position="441"/>
        <end position="657"/>
    </location>
</feature>
<gene>
    <name evidence="3" type="primary">LOC113795231</name>
</gene>
<evidence type="ECO:0000256" key="1">
    <source>
        <dbReference type="SAM" id="Coils"/>
    </source>
</evidence>
<keyword evidence="1" id="KW-0175">Coiled coil</keyword>
<dbReference type="KEGG" id="dpte:113795231"/>
<proteinExistence type="predicted"/>
<sequence>MFATSRRTKERIDEFEAQLECFIKTKRLLLEQFAEETQILVQKHEREIIGLRQKHLVCENNFKSQLSNATQKIQTLETKLENEQTLMKSKIDIFEKDLQQSRYDAKMMKDSLEMALNEKDKDNDELRKLNLNLESKLKLLQSEYNNRRQQLEDKLREYELNQDKDFQEIKKLRDDLSQSLKEISVLHRELSQLSESISNKDANCLRLENDLEECKKQLNLEIELKKESNDRIQALRETLKVSQQENDNLQARLTETQHRMGEEMEKLKTMMTNQQINHEQRFRRSIEEKTQLEEKFKNELSTLEHSLQESRNECDNIRQELKRTLDEKHKLQRQFENQMEKSATEKQSLEISYNNRINDLNKKFSDNENKLKSINDKYETTYNELVKVQNYVISVENDLKAKNSEILNVHEKYNLLEMDRLSLLSETENIKRLLHLETVEKKEKSRQINELNESLSSSQIEIEKLKNVNEQLKRSIEEGDNLRFTLIKDCNELRETLAEVEKSRLDIKSKLNSCQFNCATLNNQLKKRDLELEDLKRKLNSYGEEKKFWQQDLDSTGQSLTQMKTAYERLYQQNVLLQNKISQLESESNIHKQMDQSNKTSQTTEKEMLRRLTRECEQFRDQIAKLESEKKHFERLYIQMEREYNSLKNSFNTQNQQRDFMNAPLSPSTISARKGSTNESILSLTQLLKNDFTTPNPVWDDTTNRSLETLRQKNNELKQKVLGRPTNETSEKKTMKMLSSVSKANASDCCECIYHHHQQQQQQNHRIESSSNYRNGVGVNNQHKHDLAGAVVDDDDDDLLLVDENRNNIVHNDFEIMKQNENDHHNHNDDDDDDDLFVEKLKQAELNAQKVLESCEPEIKKLTNKTTTTTIKSGTNYHYSSKIPISDK</sequence>
<evidence type="ECO:0000313" key="2">
    <source>
        <dbReference type="Proteomes" id="UP000515146"/>
    </source>
</evidence>
<accession>A0A6P6Y9G6</accession>
<feature type="coiled-coil region" evidence="1">
    <location>
        <begin position="34"/>
        <end position="377"/>
    </location>
</feature>
<dbReference type="Proteomes" id="UP000515146">
    <property type="component" value="Unplaced"/>
</dbReference>